<gene>
    <name evidence="2" type="ORF">AMAG_18960</name>
</gene>
<feature type="region of interest" description="Disordered" evidence="1">
    <location>
        <begin position="22"/>
        <end position="42"/>
    </location>
</feature>
<accession>A0A0L0SLA3</accession>
<protein>
    <submittedName>
        <fullName evidence="2">Uncharacterized protein</fullName>
    </submittedName>
</protein>
<evidence type="ECO:0000256" key="1">
    <source>
        <dbReference type="SAM" id="MobiDB-lite"/>
    </source>
</evidence>
<reference evidence="2 3" key="1">
    <citation type="submission" date="2009-11" db="EMBL/GenBank/DDBJ databases">
        <title>Annotation of Allomyces macrogynus ATCC 38327.</title>
        <authorList>
            <consortium name="The Broad Institute Genome Sequencing Platform"/>
            <person name="Russ C."/>
            <person name="Cuomo C."/>
            <person name="Burger G."/>
            <person name="Gray M.W."/>
            <person name="Holland P.W.H."/>
            <person name="King N."/>
            <person name="Lang F.B.F."/>
            <person name="Roger A.J."/>
            <person name="Ruiz-Trillo I."/>
            <person name="Young S.K."/>
            <person name="Zeng Q."/>
            <person name="Gargeya S."/>
            <person name="Fitzgerald M."/>
            <person name="Haas B."/>
            <person name="Abouelleil A."/>
            <person name="Alvarado L."/>
            <person name="Arachchi H.M."/>
            <person name="Berlin A."/>
            <person name="Chapman S.B."/>
            <person name="Gearin G."/>
            <person name="Goldberg J."/>
            <person name="Griggs A."/>
            <person name="Gujja S."/>
            <person name="Hansen M."/>
            <person name="Heiman D."/>
            <person name="Howarth C."/>
            <person name="Larimer J."/>
            <person name="Lui A."/>
            <person name="MacDonald P.J.P."/>
            <person name="McCowen C."/>
            <person name="Montmayeur A."/>
            <person name="Murphy C."/>
            <person name="Neiman D."/>
            <person name="Pearson M."/>
            <person name="Priest M."/>
            <person name="Roberts A."/>
            <person name="Saif S."/>
            <person name="Shea T."/>
            <person name="Sisk P."/>
            <person name="Stolte C."/>
            <person name="Sykes S."/>
            <person name="Wortman J."/>
            <person name="Nusbaum C."/>
            <person name="Birren B."/>
        </authorList>
    </citation>
    <scope>NUCLEOTIDE SEQUENCE [LARGE SCALE GENOMIC DNA]</scope>
    <source>
        <strain evidence="2 3">ATCC 38327</strain>
    </source>
</reference>
<evidence type="ECO:0000313" key="3">
    <source>
        <dbReference type="Proteomes" id="UP000054350"/>
    </source>
</evidence>
<feature type="compositionally biased region" description="Low complexity" evidence="1">
    <location>
        <begin position="22"/>
        <end position="31"/>
    </location>
</feature>
<reference evidence="3" key="2">
    <citation type="submission" date="2009-11" db="EMBL/GenBank/DDBJ databases">
        <title>The Genome Sequence of Allomyces macrogynus strain ATCC 38327.</title>
        <authorList>
            <consortium name="The Broad Institute Genome Sequencing Platform"/>
            <person name="Russ C."/>
            <person name="Cuomo C."/>
            <person name="Shea T."/>
            <person name="Young S.K."/>
            <person name="Zeng Q."/>
            <person name="Koehrsen M."/>
            <person name="Haas B."/>
            <person name="Borodovsky M."/>
            <person name="Guigo R."/>
            <person name="Alvarado L."/>
            <person name="Berlin A."/>
            <person name="Borenstein D."/>
            <person name="Chen Z."/>
            <person name="Engels R."/>
            <person name="Freedman E."/>
            <person name="Gellesch M."/>
            <person name="Goldberg J."/>
            <person name="Griggs A."/>
            <person name="Gujja S."/>
            <person name="Heiman D."/>
            <person name="Hepburn T."/>
            <person name="Howarth C."/>
            <person name="Jen D."/>
            <person name="Larson L."/>
            <person name="Lewis B."/>
            <person name="Mehta T."/>
            <person name="Park D."/>
            <person name="Pearson M."/>
            <person name="Roberts A."/>
            <person name="Saif S."/>
            <person name="Shenoy N."/>
            <person name="Sisk P."/>
            <person name="Stolte C."/>
            <person name="Sykes S."/>
            <person name="Walk T."/>
            <person name="White J."/>
            <person name="Yandava C."/>
            <person name="Burger G."/>
            <person name="Gray M.W."/>
            <person name="Holland P.W.H."/>
            <person name="King N."/>
            <person name="Lang F.B.F."/>
            <person name="Roger A.J."/>
            <person name="Ruiz-Trillo I."/>
            <person name="Lander E."/>
            <person name="Nusbaum C."/>
        </authorList>
    </citation>
    <scope>NUCLEOTIDE SEQUENCE [LARGE SCALE GENOMIC DNA]</scope>
    <source>
        <strain evidence="3">ATCC 38327</strain>
    </source>
</reference>
<evidence type="ECO:0000313" key="2">
    <source>
        <dbReference type="EMBL" id="KNE63165.1"/>
    </source>
</evidence>
<sequence length="74" mass="7739">MNDLAALVGWLRMHRPMPPAAAALPKAAGDAPGPPPASGPGSRALLVVRGKDLQIVARYPPAADRLMLAPCFMR</sequence>
<dbReference type="Proteomes" id="UP000054350">
    <property type="component" value="Unassembled WGS sequence"/>
</dbReference>
<dbReference type="VEuPathDB" id="FungiDB:AMAG_18960"/>
<organism evidence="2 3">
    <name type="scientific">Allomyces macrogynus (strain ATCC 38327)</name>
    <name type="common">Allomyces javanicus var. macrogynus</name>
    <dbReference type="NCBI Taxonomy" id="578462"/>
    <lineage>
        <taxon>Eukaryota</taxon>
        <taxon>Fungi</taxon>
        <taxon>Fungi incertae sedis</taxon>
        <taxon>Blastocladiomycota</taxon>
        <taxon>Blastocladiomycetes</taxon>
        <taxon>Blastocladiales</taxon>
        <taxon>Blastocladiaceae</taxon>
        <taxon>Allomyces</taxon>
    </lineage>
</organism>
<name>A0A0L0SLA3_ALLM3</name>
<dbReference type="EMBL" id="GG745341">
    <property type="protein sequence ID" value="KNE63165.1"/>
    <property type="molecule type" value="Genomic_DNA"/>
</dbReference>
<keyword evidence="3" id="KW-1185">Reference proteome</keyword>
<dbReference type="AlphaFoldDB" id="A0A0L0SLA3"/>
<proteinExistence type="predicted"/>